<dbReference type="EMBL" id="CM045766">
    <property type="protein sequence ID" value="KAI8003382.1"/>
    <property type="molecule type" value="Genomic_DNA"/>
</dbReference>
<comment type="caution">
    <text evidence="1">The sequence shown here is derived from an EMBL/GenBank/DDBJ whole genome shotgun (WGS) entry which is preliminary data.</text>
</comment>
<protein>
    <submittedName>
        <fullName evidence="1">Uncharacterized protein</fullName>
    </submittedName>
</protein>
<sequence>MIEDLPLEARLRDFAMREQEEEATPRASPEASLRPDPTSETIIDPITELPPLVAGSKIPLEPSSKVLTEPLPTQTTLIQHDQVMYRRENVFSLIYQMSGYTQAMVVISDNYGNTILHLAGGLAPYDKLNLVLGATLQIQRELQWFKEVERLVAPRYKELPSKKDEIPPMVFTKEHKISKRRRKMDERHCKLRHNSINTHCHYSICKQQCYKWPPSFL</sequence>
<proteinExistence type="predicted"/>
<accession>A0ACC0GS40</accession>
<name>A0ACC0GS40_9ERIC</name>
<evidence type="ECO:0000313" key="2">
    <source>
        <dbReference type="Proteomes" id="UP001060215"/>
    </source>
</evidence>
<organism evidence="1 2">
    <name type="scientific">Camellia lanceoleosa</name>
    <dbReference type="NCBI Taxonomy" id="1840588"/>
    <lineage>
        <taxon>Eukaryota</taxon>
        <taxon>Viridiplantae</taxon>
        <taxon>Streptophyta</taxon>
        <taxon>Embryophyta</taxon>
        <taxon>Tracheophyta</taxon>
        <taxon>Spermatophyta</taxon>
        <taxon>Magnoliopsida</taxon>
        <taxon>eudicotyledons</taxon>
        <taxon>Gunneridae</taxon>
        <taxon>Pentapetalae</taxon>
        <taxon>asterids</taxon>
        <taxon>Ericales</taxon>
        <taxon>Theaceae</taxon>
        <taxon>Camellia</taxon>
    </lineage>
</organism>
<reference evidence="1 2" key="1">
    <citation type="journal article" date="2022" name="Plant J.">
        <title>Chromosome-level genome of Camellia lanceoleosa provides a valuable resource for understanding genome evolution and self-incompatibility.</title>
        <authorList>
            <person name="Gong W."/>
            <person name="Xiao S."/>
            <person name="Wang L."/>
            <person name="Liao Z."/>
            <person name="Chang Y."/>
            <person name="Mo W."/>
            <person name="Hu G."/>
            <person name="Li W."/>
            <person name="Zhao G."/>
            <person name="Zhu H."/>
            <person name="Hu X."/>
            <person name="Ji K."/>
            <person name="Xiang X."/>
            <person name="Song Q."/>
            <person name="Yuan D."/>
            <person name="Jin S."/>
            <person name="Zhang L."/>
        </authorList>
    </citation>
    <scope>NUCLEOTIDE SEQUENCE [LARGE SCALE GENOMIC DNA]</scope>
    <source>
        <strain evidence="1">SQ_2022a</strain>
    </source>
</reference>
<evidence type="ECO:0000313" key="1">
    <source>
        <dbReference type="EMBL" id="KAI8003382.1"/>
    </source>
</evidence>
<keyword evidence="2" id="KW-1185">Reference proteome</keyword>
<dbReference type="Proteomes" id="UP001060215">
    <property type="component" value="Chromosome 9"/>
</dbReference>
<gene>
    <name evidence="1" type="ORF">LOK49_LG08G00678</name>
</gene>